<name>A0A8S3DK57_9BILA</name>
<comment type="caution">
    <text evidence="3">The sequence shown here is derived from an EMBL/GenBank/DDBJ whole genome shotgun (WGS) entry which is preliminary data.</text>
</comment>
<evidence type="ECO:0000256" key="1">
    <source>
        <dbReference type="SAM" id="MobiDB-lite"/>
    </source>
</evidence>
<evidence type="ECO:0000313" key="3">
    <source>
        <dbReference type="EMBL" id="CAF4975249.1"/>
    </source>
</evidence>
<accession>A0A8S3DK57</accession>
<gene>
    <name evidence="2" type="ORF">GIL414_LOCUS45811</name>
    <name evidence="3" type="ORF">GIL414_LOCUS55673</name>
</gene>
<evidence type="ECO:0000313" key="4">
    <source>
        <dbReference type="Proteomes" id="UP000681720"/>
    </source>
</evidence>
<evidence type="ECO:0000313" key="2">
    <source>
        <dbReference type="EMBL" id="CAF4767512.1"/>
    </source>
</evidence>
<reference evidence="3" key="1">
    <citation type="submission" date="2021-02" db="EMBL/GenBank/DDBJ databases">
        <authorList>
            <person name="Nowell W R."/>
        </authorList>
    </citation>
    <scope>NUCLEOTIDE SEQUENCE</scope>
</reference>
<dbReference type="EMBL" id="CAJOBJ010198161">
    <property type="protein sequence ID" value="CAF4975249.1"/>
    <property type="molecule type" value="Genomic_DNA"/>
</dbReference>
<organism evidence="3 4">
    <name type="scientific">Rotaria magnacalcarata</name>
    <dbReference type="NCBI Taxonomy" id="392030"/>
    <lineage>
        <taxon>Eukaryota</taxon>
        <taxon>Metazoa</taxon>
        <taxon>Spiralia</taxon>
        <taxon>Gnathifera</taxon>
        <taxon>Rotifera</taxon>
        <taxon>Eurotatoria</taxon>
        <taxon>Bdelloidea</taxon>
        <taxon>Philodinida</taxon>
        <taxon>Philodinidae</taxon>
        <taxon>Rotaria</taxon>
    </lineage>
</organism>
<feature type="compositionally biased region" description="Basic and acidic residues" evidence="1">
    <location>
        <begin position="8"/>
        <end position="25"/>
    </location>
</feature>
<feature type="region of interest" description="Disordered" evidence="1">
    <location>
        <begin position="1"/>
        <end position="51"/>
    </location>
</feature>
<dbReference type="Proteomes" id="UP000681720">
    <property type="component" value="Unassembled WGS sequence"/>
</dbReference>
<sequence length="51" mass="5834">MSELGIDMDNKEDSHYVAKMHETRSRSLSRPATKRKREDSEGNVRSSSKVP</sequence>
<feature type="non-terminal residue" evidence="3">
    <location>
        <position position="1"/>
    </location>
</feature>
<dbReference type="AlphaFoldDB" id="A0A8S3DK57"/>
<proteinExistence type="predicted"/>
<dbReference type="EMBL" id="CAJOBJ010142043">
    <property type="protein sequence ID" value="CAF4767512.1"/>
    <property type="molecule type" value="Genomic_DNA"/>
</dbReference>
<protein>
    <submittedName>
        <fullName evidence="3">Uncharacterized protein</fullName>
    </submittedName>
</protein>